<gene>
    <name evidence="1" type="ORF">SAMN04489732_1543</name>
</gene>
<proteinExistence type="predicted"/>
<name>A0A1H8YT37_9PSEU</name>
<dbReference type="EMBL" id="FOEF01000054">
    <property type="protein sequence ID" value="SEP54538.1"/>
    <property type="molecule type" value="Genomic_DNA"/>
</dbReference>
<evidence type="ECO:0000313" key="2">
    <source>
        <dbReference type="Proteomes" id="UP000198582"/>
    </source>
</evidence>
<dbReference type="STRING" id="394193.SAMN04489732_1543"/>
<dbReference type="AlphaFoldDB" id="A0A1H8YT37"/>
<organism evidence="1 2">
    <name type="scientific">Amycolatopsis saalfeldensis</name>
    <dbReference type="NCBI Taxonomy" id="394193"/>
    <lineage>
        <taxon>Bacteria</taxon>
        <taxon>Bacillati</taxon>
        <taxon>Actinomycetota</taxon>
        <taxon>Actinomycetes</taxon>
        <taxon>Pseudonocardiales</taxon>
        <taxon>Pseudonocardiaceae</taxon>
        <taxon>Amycolatopsis</taxon>
    </lineage>
</organism>
<accession>A0A1H8YT37</accession>
<evidence type="ECO:0000313" key="1">
    <source>
        <dbReference type="EMBL" id="SEP54538.1"/>
    </source>
</evidence>
<keyword evidence="2" id="KW-1185">Reference proteome</keyword>
<sequence>MQFRYRSRILVVTGAMVPPPTGLRHGRRPA</sequence>
<protein>
    <submittedName>
        <fullName evidence="1">Uncharacterized protein</fullName>
    </submittedName>
</protein>
<reference evidence="1 2" key="1">
    <citation type="submission" date="2016-10" db="EMBL/GenBank/DDBJ databases">
        <authorList>
            <person name="de Groot N.N."/>
        </authorList>
    </citation>
    <scope>NUCLEOTIDE SEQUENCE [LARGE SCALE GENOMIC DNA]</scope>
    <source>
        <strain evidence="1 2">DSM 44993</strain>
    </source>
</reference>
<dbReference type="Proteomes" id="UP000198582">
    <property type="component" value="Unassembled WGS sequence"/>
</dbReference>